<dbReference type="GO" id="GO:0034647">
    <property type="term" value="F:histone H3K4me/H3K4me2/H3K4me3 demethylase activity"/>
    <property type="evidence" value="ECO:0007669"/>
    <property type="project" value="UniProtKB-EC"/>
</dbReference>
<evidence type="ECO:0000256" key="1">
    <source>
        <dbReference type="ARBA" id="ARBA00001954"/>
    </source>
</evidence>
<evidence type="ECO:0000256" key="10">
    <source>
        <dbReference type="ARBA" id="ARBA00023242"/>
    </source>
</evidence>
<dbReference type="VEuPathDB" id="FungiDB:YALI0_B14443g"/>
<dbReference type="CDD" id="cd16100">
    <property type="entry name" value="ARID"/>
    <property type="match status" value="1"/>
</dbReference>
<name>A0A1D8N7T3_YARLL</name>
<dbReference type="EC" id="1.14.11.67" evidence="4"/>
<dbReference type="SMART" id="SM00249">
    <property type="entry name" value="PHD"/>
    <property type="match status" value="1"/>
</dbReference>
<dbReference type="PROSITE" id="PS51184">
    <property type="entry name" value="JMJC"/>
    <property type="match status" value="1"/>
</dbReference>
<dbReference type="Pfam" id="PF01388">
    <property type="entry name" value="ARID"/>
    <property type="match status" value="1"/>
</dbReference>
<keyword evidence="10" id="KW-0539">Nucleus</keyword>
<dbReference type="Gene3D" id="2.60.120.650">
    <property type="entry name" value="Cupin"/>
    <property type="match status" value="2"/>
</dbReference>
<dbReference type="InterPro" id="IPR013083">
    <property type="entry name" value="Znf_RING/FYVE/PHD"/>
</dbReference>
<dbReference type="SUPFAM" id="SSF46774">
    <property type="entry name" value="ARID-like"/>
    <property type="match status" value="1"/>
</dbReference>
<keyword evidence="6" id="KW-0863">Zinc-finger</keyword>
<dbReference type="Pfam" id="PF21323">
    <property type="entry name" value="KDM5_C-hel"/>
    <property type="match status" value="1"/>
</dbReference>
<dbReference type="GeneID" id="2906736"/>
<feature type="domain" description="ARID" evidence="13">
    <location>
        <begin position="98"/>
        <end position="191"/>
    </location>
</feature>
<evidence type="ECO:0000256" key="9">
    <source>
        <dbReference type="ARBA" id="ARBA00023004"/>
    </source>
</evidence>
<keyword evidence="8" id="KW-0560">Oxidoreductase</keyword>
<dbReference type="PANTHER" id="PTHR10694:SF33">
    <property type="entry name" value="LYSINE-SPECIFIC DEMETHYLASE 5"/>
    <property type="match status" value="1"/>
</dbReference>
<evidence type="ECO:0000256" key="5">
    <source>
        <dbReference type="ARBA" id="ARBA00022723"/>
    </source>
</evidence>
<evidence type="ECO:0000313" key="16">
    <source>
        <dbReference type="EMBL" id="AOW01694.1"/>
    </source>
</evidence>
<comment type="subcellular location">
    <subcellularLocation>
        <location evidence="2">Nucleus</location>
    </subcellularLocation>
</comment>
<proteinExistence type="inferred from homology"/>
<dbReference type="InterPro" id="IPR003347">
    <property type="entry name" value="JmjC_dom"/>
</dbReference>
<evidence type="ECO:0000256" key="6">
    <source>
        <dbReference type="ARBA" id="ARBA00022771"/>
    </source>
</evidence>
<keyword evidence="5" id="KW-0479">Metal-binding</keyword>
<dbReference type="InterPro" id="IPR001965">
    <property type="entry name" value="Znf_PHD"/>
</dbReference>
<dbReference type="EMBL" id="CP017554">
    <property type="protein sequence ID" value="AOW01694.1"/>
    <property type="molecule type" value="Genomic_DNA"/>
</dbReference>
<keyword evidence="7" id="KW-0862">Zinc</keyword>
<comment type="similarity">
    <text evidence="3">Belongs to the JARID1 histone demethylase family.</text>
</comment>
<dbReference type="OMA" id="FEREFWR"/>
<feature type="domain" description="JmjC" evidence="15">
    <location>
        <begin position="510"/>
        <end position="676"/>
    </location>
</feature>
<evidence type="ECO:0000256" key="11">
    <source>
        <dbReference type="ARBA" id="ARBA00048734"/>
    </source>
</evidence>
<dbReference type="Gene3D" id="3.30.40.10">
    <property type="entry name" value="Zinc/RING finger domain, C3HC4 (zinc finger)"/>
    <property type="match status" value="1"/>
</dbReference>
<dbReference type="SMART" id="SM00558">
    <property type="entry name" value="JmjC"/>
    <property type="match status" value="1"/>
</dbReference>
<feature type="region of interest" description="Disordered" evidence="12">
    <location>
        <begin position="192"/>
        <end position="282"/>
    </location>
</feature>
<dbReference type="InterPro" id="IPR011011">
    <property type="entry name" value="Znf_FYVE_PHD"/>
</dbReference>
<dbReference type="GO" id="GO:0000785">
    <property type="term" value="C:chromatin"/>
    <property type="evidence" value="ECO:0007669"/>
    <property type="project" value="TreeGrafter"/>
</dbReference>
<dbReference type="AlphaFoldDB" id="A0A1D8N7T3"/>
<dbReference type="RefSeq" id="XP_500884.3">
    <property type="nucleotide sequence ID" value="XM_500884.3"/>
</dbReference>
<feature type="region of interest" description="Disordered" evidence="12">
    <location>
        <begin position="340"/>
        <end position="366"/>
    </location>
</feature>
<evidence type="ECO:0000259" key="14">
    <source>
        <dbReference type="PROSITE" id="PS51183"/>
    </source>
</evidence>
<dbReference type="SMART" id="SM01014">
    <property type="entry name" value="ARID"/>
    <property type="match status" value="1"/>
</dbReference>
<evidence type="ECO:0000256" key="8">
    <source>
        <dbReference type="ARBA" id="ARBA00023002"/>
    </source>
</evidence>
<dbReference type="InterPro" id="IPR001606">
    <property type="entry name" value="ARID_dom"/>
</dbReference>
<dbReference type="InterPro" id="IPR048615">
    <property type="entry name" value="KDM5_C-hel"/>
</dbReference>
<protein>
    <recommendedName>
        <fullName evidence="4">[histone H3]-trimethyl-L-lysine(4) demethylase</fullName>
        <ecNumber evidence="4">1.14.11.67</ecNumber>
    </recommendedName>
</protein>
<evidence type="ECO:0000259" key="15">
    <source>
        <dbReference type="PROSITE" id="PS51184"/>
    </source>
</evidence>
<evidence type="ECO:0000313" key="17">
    <source>
        <dbReference type="Proteomes" id="UP000182444"/>
    </source>
</evidence>
<dbReference type="PROSITE" id="PS51011">
    <property type="entry name" value="ARID"/>
    <property type="match status" value="1"/>
</dbReference>
<dbReference type="KEGG" id="yli:2906736"/>
<dbReference type="SMART" id="SM00501">
    <property type="entry name" value="BRIGHT"/>
    <property type="match status" value="1"/>
</dbReference>
<reference evidence="16 17" key="1">
    <citation type="journal article" date="2016" name="PLoS ONE">
        <title>Sequence Assembly of Yarrowia lipolytica Strain W29/CLIB89 Shows Transposable Element Diversity.</title>
        <authorList>
            <person name="Magnan C."/>
            <person name="Yu J."/>
            <person name="Chang I."/>
            <person name="Jahn E."/>
            <person name="Kanomata Y."/>
            <person name="Wu J."/>
            <person name="Zeller M."/>
            <person name="Oakes M."/>
            <person name="Baldi P."/>
            <person name="Sandmeyer S."/>
        </authorList>
    </citation>
    <scope>NUCLEOTIDE SEQUENCE [LARGE SCALE GENOMIC DNA]</scope>
    <source>
        <strain evidence="17">CLIB89(W29)</strain>
    </source>
</reference>
<dbReference type="InterPro" id="IPR036431">
    <property type="entry name" value="ARID_dom_sf"/>
</dbReference>
<dbReference type="PANTHER" id="PTHR10694">
    <property type="entry name" value="LYSINE-SPECIFIC DEMETHYLASE"/>
    <property type="match status" value="1"/>
</dbReference>
<dbReference type="SUPFAM" id="SSF57903">
    <property type="entry name" value="FYVE/PHD zinc finger"/>
    <property type="match status" value="1"/>
</dbReference>
<evidence type="ECO:0000256" key="2">
    <source>
        <dbReference type="ARBA" id="ARBA00004123"/>
    </source>
</evidence>
<feature type="domain" description="JmjN" evidence="14">
    <location>
        <begin position="33"/>
        <end position="74"/>
    </location>
</feature>
<dbReference type="Pfam" id="PF02375">
    <property type="entry name" value="JmjN"/>
    <property type="match status" value="1"/>
</dbReference>
<dbReference type="GO" id="GO:0005634">
    <property type="term" value="C:nucleus"/>
    <property type="evidence" value="ECO:0007669"/>
    <property type="project" value="UniProtKB-SubCell"/>
</dbReference>
<evidence type="ECO:0000256" key="4">
    <source>
        <dbReference type="ARBA" id="ARBA00012902"/>
    </source>
</evidence>
<gene>
    <name evidence="16" type="ORF">YALI1_B18975g</name>
</gene>
<dbReference type="GO" id="GO:0006355">
    <property type="term" value="P:regulation of DNA-templated transcription"/>
    <property type="evidence" value="ECO:0007669"/>
    <property type="project" value="TreeGrafter"/>
</dbReference>
<dbReference type="InterPro" id="IPR003349">
    <property type="entry name" value="JmjN"/>
</dbReference>
<dbReference type="SUPFAM" id="SSF51197">
    <property type="entry name" value="Clavaminate synthase-like"/>
    <property type="match status" value="1"/>
</dbReference>
<dbReference type="FunFam" id="2.60.120.650:FF:000111">
    <property type="entry name" value="Jumonji/ARID domain-containing protein 2"/>
    <property type="match status" value="1"/>
</dbReference>
<dbReference type="Proteomes" id="UP000182444">
    <property type="component" value="Chromosome 1B"/>
</dbReference>
<dbReference type="SMART" id="SM00545">
    <property type="entry name" value="JmjN"/>
    <property type="match status" value="1"/>
</dbReference>
<feature type="compositionally biased region" description="Acidic residues" evidence="12">
    <location>
        <begin position="340"/>
        <end position="358"/>
    </location>
</feature>
<feature type="region of interest" description="Disordered" evidence="12">
    <location>
        <begin position="1"/>
        <end position="27"/>
    </location>
</feature>
<keyword evidence="9" id="KW-0408">Iron</keyword>
<organism evidence="16 17">
    <name type="scientific">Yarrowia lipolytica</name>
    <name type="common">Candida lipolytica</name>
    <dbReference type="NCBI Taxonomy" id="4952"/>
    <lineage>
        <taxon>Eukaryota</taxon>
        <taxon>Fungi</taxon>
        <taxon>Dikarya</taxon>
        <taxon>Ascomycota</taxon>
        <taxon>Saccharomycotina</taxon>
        <taxon>Dipodascomycetes</taxon>
        <taxon>Dipodascales</taxon>
        <taxon>Dipodascales incertae sedis</taxon>
        <taxon>Yarrowia</taxon>
    </lineage>
</organism>
<dbReference type="Pfam" id="PF02928">
    <property type="entry name" value="zf-C5HC2"/>
    <property type="match status" value="1"/>
</dbReference>
<dbReference type="PROSITE" id="PS51183">
    <property type="entry name" value="JMJN"/>
    <property type="match status" value="1"/>
</dbReference>
<evidence type="ECO:0000256" key="3">
    <source>
        <dbReference type="ARBA" id="ARBA00006801"/>
    </source>
</evidence>
<dbReference type="Pfam" id="PF02373">
    <property type="entry name" value="JmjC"/>
    <property type="match status" value="1"/>
</dbReference>
<evidence type="ECO:0000256" key="12">
    <source>
        <dbReference type="SAM" id="MobiDB-lite"/>
    </source>
</evidence>
<evidence type="ECO:0000259" key="13">
    <source>
        <dbReference type="PROSITE" id="PS51011"/>
    </source>
</evidence>
<accession>A0A1D8N7T3</accession>
<sequence length="811" mass="92681">MKKTLNLKQLKSKKDVPYEDPHKEHRPFQVPTAPTYYPTKEEFKDPYEYMAKIRPEAEQFGIIKIVPPASWNPKCVIDSGSFKFTARTQSLNMIGAATRAALDYMERLANFHKLSGSDMREIPSTSANKLLNVYQLKNAVTSHPGGFEAMQPQDWELLSKKLDLEILPHSNGQYLRSFYLDTIQPYEGFLKKQEQEDSHSQGVKRVKNENFSMRLATPSHSPETSSKPSFETPTQQILQYGETDNPPTPMSEYLKVQKPSTANKEAPQTMRAKGKRKREPELEIASLRRSSRIREASEEAVTTQKQPVFDPYAQQRKKFVAERLALLATQPKTLLSIEDMDVNGDEDDYSDAEGEDEETTQKTPEEGPSFVCEKCVQVEPFHQLAVCHSCMESYHIGCLDKPLTEVPEKWFCVRCVVGDGSFTFEQSGKKWTLNEFKKRADKFERQFALQMGLPKDIADDPQAYESWIENHYWRLVNSIDETVTVEYGADIHVDKVGSGFPVASNDPYNKYAKDPWNLNVLPLRKESLLRHVQNEISGVTVPWLYVGMMFSTFCWHCEDHYTYSANYQHLGATKTWYGIPGADALKFEAALRANVPDLMEKQPNLMFQLVTMLSPQTLIKFGVRVYACDQKPGQFVVTYPRAYHGGFNQGFNVNEAVNFAPPDWVDYGTESVKVYKKFKKPPVFSHDELLLKVATTKLAPDTAQWLAPHIKAMVEAEHARVEAFRQETQQMDSPVQEVRTGDLEEDAYCCTKCEALCYLSHIVEKTDKTTDTVFCYDHWRDANLAKSILRVRLPVTEVDSIYRDVLAKIPA</sequence>
<dbReference type="VEuPathDB" id="FungiDB:YALI1_B18975g"/>
<dbReference type="GO" id="GO:0003677">
    <property type="term" value="F:DNA binding"/>
    <property type="evidence" value="ECO:0007669"/>
    <property type="project" value="InterPro"/>
</dbReference>
<dbReference type="eggNOG" id="KOG1246">
    <property type="taxonomic scope" value="Eukaryota"/>
</dbReference>
<dbReference type="InterPro" id="IPR004198">
    <property type="entry name" value="Znf_C5HC2"/>
</dbReference>
<comment type="catalytic activity">
    <reaction evidence="11">
        <text>N(6),N(6),N(6)-trimethyl-L-lysyl(4)-[histone H3] + 3 2-oxoglutarate + 3 O2 = L-lysyl(4)-[histone H3] + 3 formaldehyde + 3 succinate + 3 CO2</text>
        <dbReference type="Rhea" id="RHEA:60208"/>
        <dbReference type="Rhea" id="RHEA-COMP:15537"/>
        <dbReference type="Rhea" id="RHEA-COMP:15547"/>
        <dbReference type="ChEBI" id="CHEBI:15379"/>
        <dbReference type="ChEBI" id="CHEBI:16526"/>
        <dbReference type="ChEBI" id="CHEBI:16810"/>
        <dbReference type="ChEBI" id="CHEBI:16842"/>
        <dbReference type="ChEBI" id="CHEBI:29969"/>
        <dbReference type="ChEBI" id="CHEBI:30031"/>
        <dbReference type="ChEBI" id="CHEBI:61961"/>
        <dbReference type="EC" id="1.14.11.67"/>
    </reaction>
</comment>
<feature type="compositionally biased region" description="Polar residues" evidence="12">
    <location>
        <begin position="218"/>
        <end position="238"/>
    </location>
</feature>
<evidence type="ECO:0000256" key="7">
    <source>
        <dbReference type="ARBA" id="ARBA00022833"/>
    </source>
</evidence>
<dbReference type="GO" id="GO:0008270">
    <property type="term" value="F:zinc ion binding"/>
    <property type="evidence" value="ECO:0007669"/>
    <property type="project" value="UniProtKB-KW"/>
</dbReference>
<comment type="cofactor">
    <cofactor evidence="1">
        <name>Fe(2+)</name>
        <dbReference type="ChEBI" id="CHEBI:29033"/>
    </cofactor>
</comment>
<feature type="compositionally biased region" description="Basic and acidic residues" evidence="12">
    <location>
        <begin position="12"/>
        <end position="27"/>
    </location>
</feature>